<feature type="region of interest" description="Disordered" evidence="1">
    <location>
        <begin position="1"/>
        <end position="349"/>
    </location>
</feature>
<evidence type="ECO:0000256" key="1">
    <source>
        <dbReference type="SAM" id="MobiDB-lite"/>
    </source>
</evidence>
<protein>
    <submittedName>
        <fullName evidence="2">Aldehyde dehydrogenase</fullName>
        <ecNumber evidence="2">1.2.1.3</ecNumber>
    </submittedName>
</protein>
<feature type="compositionally biased region" description="Basic and acidic residues" evidence="1">
    <location>
        <begin position="123"/>
        <end position="134"/>
    </location>
</feature>
<reference evidence="2" key="1">
    <citation type="submission" date="2020-02" db="EMBL/GenBank/DDBJ databases">
        <authorList>
            <person name="Meier V. D."/>
        </authorList>
    </citation>
    <scope>NUCLEOTIDE SEQUENCE</scope>
    <source>
        <strain evidence="2">AVDCRST_MAG48</strain>
    </source>
</reference>
<feature type="compositionally biased region" description="Pro residues" evidence="1">
    <location>
        <begin position="336"/>
        <end position="349"/>
    </location>
</feature>
<feature type="non-terminal residue" evidence="2">
    <location>
        <position position="349"/>
    </location>
</feature>
<accession>A0A6J4KDN1</accession>
<dbReference type="EMBL" id="CADCTS010000215">
    <property type="protein sequence ID" value="CAA9302945.1"/>
    <property type="molecule type" value="Genomic_DNA"/>
</dbReference>
<feature type="compositionally biased region" description="Basic residues" evidence="1">
    <location>
        <begin position="1"/>
        <end position="13"/>
    </location>
</feature>
<feature type="compositionally biased region" description="Basic residues" evidence="1">
    <location>
        <begin position="217"/>
        <end position="254"/>
    </location>
</feature>
<evidence type="ECO:0000313" key="2">
    <source>
        <dbReference type="EMBL" id="CAA9302945.1"/>
    </source>
</evidence>
<feature type="compositionally biased region" description="Basic residues" evidence="1">
    <location>
        <begin position="51"/>
        <end position="71"/>
    </location>
</feature>
<feature type="compositionally biased region" description="Basic residues" evidence="1">
    <location>
        <begin position="21"/>
        <end position="38"/>
    </location>
</feature>
<proteinExistence type="predicted"/>
<feature type="compositionally biased region" description="Basic residues" evidence="1">
    <location>
        <begin position="197"/>
        <end position="206"/>
    </location>
</feature>
<name>A0A6J4KDN1_9ACTN</name>
<feature type="non-terminal residue" evidence="2">
    <location>
        <position position="1"/>
    </location>
</feature>
<dbReference type="EC" id="1.2.1.3" evidence="2"/>
<feature type="compositionally biased region" description="Basic residues" evidence="1">
    <location>
        <begin position="172"/>
        <end position="188"/>
    </location>
</feature>
<gene>
    <name evidence="2" type="ORF">AVDCRST_MAG48-1480</name>
</gene>
<feature type="compositionally biased region" description="Basic and acidic residues" evidence="1">
    <location>
        <begin position="297"/>
        <end position="308"/>
    </location>
</feature>
<sequence length="349" mass="38138">RLPARRLRRRRRGPPPGRAPGRGRRPPHRLGPHPRRARLGSARPGAGPPPGRRRPAAAGPRHLRARQRHPGGRGPAPLQRAGPRLPGALPGHDGRQQRLVQLHLGEDAGHRHGLAPARGVPRPADRLPGRRPDPVRLLPGRGRALRRPDRRPGPPDRGGARGRSAALDAGPGRRRRRRRRPAVHHRAVLRGALGDRRRQRRPGRLPRCRDRLLQRHPLGHAQRRPRRPAGAGARRRGGAGAGPRRRRPPVRHRGAQPLAGGQLRPGLTALGRPPERQPAGRAERPGLGAQHVHAGRPRQDRAARRDPEPGDAALVRRPAGRRPRRGRPRPVRGGPRPAPVAGPAPPPAL</sequence>
<keyword evidence="2" id="KW-0560">Oxidoreductase</keyword>
<organism evidence="2">
    <name type="scientific">uncultured Friedmanniella sp</name>
    <dbReference type="NCBI Taxonomy" id="335381"/>
    <lineage>
        <taxon>Bacteria</taxon>
        <taxon>Bacillati</taxon>
        <taxon>Actinomycetota</taxon>
        <taxon>Actinomycetes</taxon>
        <taxon>Propionibacteriales</taxon>
        <taxon>Nocardioidaceae</taxon>
        <taxon>Friedmanniella</taxon>
        <taxon>environmental samples</taxon>
    </lineage>
</organism>
<dbReference type="AlphaFoldDB" id="A0A6J4KDN1"/>
<feature type="compositionally biased region" description="Basic residues" evidence="1">
    <location>
        <begin position="318"/>
        <end position="330"/>
    </location>
</feature>
<dbReference type="GO" id="GO:0004029">
    <property type="term" value="F:aldehyde dehydrogenase (NAD+) activity"/>
    <property type="evidence" value="ECO:0007669"/>
    <property type="project" value="UniProtKB-EC"/>
</dbReference>